<dbReference type="GO" id="GO:0005786">
    <property type="term" value="C:signal recognition particle, endoplasmic reticulum targeting"/>
    <property type="evidence" value="ECO:0007669"/>
    <property type="project" value="TreeGrafter"/>
</dbReference>
<feature type="region of interest" description="Disordered" evidence="1">
    <location>
        <begin position="196"/>
        <end position="306"/>
    </location>
</feature>
<feature type="compositionally biased region" description="Low complexity" evidence="1">
    <location>
        <begin position="389"/>
        <end position="421"/>
    </location>
</feature>
<dbReference type="GO" id="GO:0043022">
    <property type="term" value="F:ribosome binding"/>
    <property type="evidence" value="ECO:0007669"/>
    <property type="project" value="TreeGrafter"/>
</dbReference>
<proteinExistence type="predicted"/>
<feature type="compositionally biased region" description="Low complexity" evidence="1">
    <location>
        <begin position="429"/>
        <end position="442"/>
    </location>
</feature>
<dbReference type="Gene3D" id="1.25.40.10">
    <property type="entry name" value="Tetratricopeptide repeat domain"/>
    <property type="match status" value="2"/>
</dbReference>
<evidence type="ECO:0000259" key="2">
    <source>
        <dbReference type="Pfam" id="PF09409"/>
    </source>
</evidence>
<feature type="compositionally biased region" description="Pro residues" evidence="1">
    <location>
        <begin position="443"/>
        <end position="452"/>
    </location>
</feature>
<dbReference type="SUPFAM" id="SSF48452">
    <property type="entry name" value="TPR-like"/>
    <property type="match status" value="1"/>
</dbReference>
<protein>
    <recommendedName>
        <fullName evidence="2">PUB domain-containing protein</fullName>
    </recommendedName>
</protein>
<feature type="domain" description="PUB" evidence="2">
    <location>
        <begin position="507"/>
        <end position="565"/>
    </location>
</feature>
<dbReference type="SMART" id="SM00580">
    <property type="entry name" value="PUG"/>
    <property type="match status" value="1"/>
</dbReference>
<dbReference type="InterPro" id="IPR036339">
    <property type="entry name" value="PUB-like_dom_sf"/>
</dbReference>
<dbReference type="GO" id="GO:0006614">
    <property type="term" value="P:SRP-dependent cotranslational protein targeting to membrane"/>
    <property type="evidence" value="ECO:0007669"/>
    <property type="project" value="InterPro"/>
</dbReference>
<organism evidence="3 4">
    <name type="scientific">Polarella glacialis</name>
    <name type="common">Dinoflagellate</name>
    <dbReference type="NCBI Taxonomy" id="89957"/>
    <lineage>
        <taxon>Eukaryota</taxon>
        <taxon>Sar</taxon>
        <taxon>Alveolata</taxon>
        <taxon>Dinophyceae</taxon>
        <taxon>Suessiales</taxon>
        <taxon>Suessiaceae</taxon>
        <taxon>Polarella</taxon>
    </lineage>
</organism>
<dbReference type="Pfam" id="PF09409">
    <property type="entry name" value="PUB"/>
    <property type="match status" value="1"/>
</dbReference>
<dbReference type="PANTHER" id="PTHR14094:SF9">
    <property type="entry name" value="SIGNAL RECOGNITION PARTICLE SUBUNIT SRP72"/>
    <property type="match status" value="1"/>
</dbReference>
<feature type="compositionally biased region" description="Polar residues" evidence="1">
    <location>
        <begin position="251"/>
        <end position="262"/>
    </location>
</feature>
<dbReference type="GO" id="GO:0008312">
    <property type="term" value="F:7S RNA binding"/>
    <property type="evidence" value="ECO:0007669"/>
    <property type="project" value="TreeGrafter"/>
</dbReference>
<gene>
    <name evidence="3" type="ORF">PGLA2088_LOCUS50146</name>
</gene>
<feature type="non-terminal residue" evidence="3">
    <location>
        <position position="1"/>
    </location>
</feature>
<name>A0A813LXB5_POLGL</name>
<dbReference type="InterPro" id="IPR011990">
    <property type="entry name" value="TPR-like_helical_dom_sf"/>
</dbReference>
<reference evidence="3" key="1">
    <citation type="submission" date="2021-02" db="EMBL/GenBank/DDBJ databases">
        <authorList>
            <person name="Dougan E. K."/>
            <person name="Rhodes N."/>
            <person name="Thang M."/>
            <person name="Chan C."/>
        </authorList>
    </citation>
    <scope>NUCLEOTIDE SEQUENCE</scope>
</reference>
<dbReference type="AlphaFoldDB" id="A0A813LXB5"/>
<dbReference type="PANTHER" id="PTHR14094">
    <property type="entry name" value="SIGNAL RECOGNITION PARTICLE 72"/>
    <property type="match status" value="1"/>
</dbReference>
<dbReference type="SUPFAM" id="SSF143503">
    <property type="entry name" value="PUG domain-like"/>
    <property type="match status" value="1"/>
</dbReference>
<dbReference type="Proteomes" id="UP000626109">
    <property type="component" value="Unassembled WGS sequence"/>
</dbReference>
<evidence type="ECO:0000313" key="4">
    <source>
        <dbReference type="Proteomes" id="UP000626109"/>
    </source>
</evidence>
<feature type="compositionally biased region" description="Low complexity" evidence="1">
    <location>
        <begin position="270"/>
        <end position="283"/>
    </location>
</feature>
<evidence type="ECO:0000256" key="1">
    <source>
        <dbReference type="SAM" id="MobiDB-lite"/>
    </source>
</evidence>
<comment type="caution">
    <text evidence="3">The sequence shown here is derived from an EMBL/GenBank/DDBJ whole genome shotgun (WGS) entry which is preliminary data.</text>
</comment>
<dbReference type="EMBL" id="CAJNNW010037312">
    <property type="protein sequence ID" value="CAE8740738.1"/>
    <property type="molecule type" value="Genomic_DNA"/>
</dbReference>
<dbReference type="Gene3D" id="1.20.58.2190">
    <property type="match status" value="1"/>
</dbReference>
<evidence type="ECO:0000313" key="3">
    <source>
        <dbReference type="EMBL" id="CAE8740738.1"/>
    </source>
</evidence>
<sequence length="891" mass="96251">MDNDQKLCTLLDSLGEGTDVDFARELLEAHAWDLEAALDTVTGTNGGATTTAAARPILDDEGYRAPMATGYRDTLLGPDPGATPWDLAFGTATARRADPGIRPPQRLTDGDLEHAVMASYSEHEQRFDVEEQGALAQAIESSWAAHEAEEDRRLSSRLAKEVGEQRSLAEAMEASYREQAVGDTAFRDDLARALQMSAQGADKPSSSGRPAAGICARSSPPVTTRWTPPAVTKPGTFSIPAVPLPPAQRTLPGSSARGSTLQRAGLVALTPTTTSSKPSSSSSDRQAKPSISMDPRNPTRSATPTEPQLLGTQQLSHSSKPAAASSGGLQAPIASGAFQQSSRRNVSARMAPGQAAAECEAEEADRRRREAEEQERSTVRRKTAVQEVPATPASQSAPCCPAPATTSVSSSASRAEAIAAAGRRRRAAEQAAGRSSAEASPPSAVPIPPPLAPATDFSSPEALETSPSKKSFDDSMLAEDEPVSVATALMYLRKNSLEANPKGLWMCLRALKAYIGNLARNPQDAKFQRIRKDNSVFCDRISSLKGATGVLRSCGFLDEGDAWVMDQGYLKSKGPALFDALAKIEVLSITRNSFHLQVCDNQKGDGEDTSFERAYCLYRLNRFQESLEILNGARKGQNDPEEIARQARLEAQVRYRMADYQACADMYEKLSKDDPEDTGLLVNAVASHVSGDRPNKALSLLNKNEELLESSYELCFNFSCALIDGGRLQEAEERLNQAKDICVQELLQAEDIDAEDASLLEDHEELAAIQVQRGLVLQRRGDAADARELYDKVLRPRPGQAGEVDVTVLAVACNNVVALRSEGKSLFDSLKRINVASKESLEHKLTRKQTVEIAANKCLLLLQAHRTEEARQELERLRKSCPGHPRVAVVQ</sequence>
<dbReference type="InterPro" id="IPR026270">
    <property type="entry name" value="SRP72"/>
</dbReference>
<dbReference type="InterPro" id="IPR018997">
    <property type="entry name" value="PUB_domain"/>
</dbReference>
<feature type="region of interest" description="Disordered" evidence="1">
    <location>
        <begin position="350"/>
        <end position="477"/>
    </location>
</feature>
<feature type="compositionally biased region" description="Basic and acidic residues" evidence="1">
    <location>
        <begin position="364"/>
        <end position="378"/>
    </location>
</feature>
<accession>A0A813LXB5</accession>